<dbReference type="AlphaFoldDB" id="A0A923KMD0"/>
<accession>A0A923KMD0</accession>
<organism evidence="2 3">
    <name type="scientific">Undibacterium jejuense</name>
    <dbReference type="NCBI Taxonomy" id="1344949"/>
    <lineage>
        <taxon>Bacteria</taxon>
        <taxon>Pseudomonadati</taxon>
        <taxon>Pseudomonadota</taxon>
        <taxon>Betaproteobacteria</taxon>
        <taxon>Burkholderiales</taxon>
        <taxon>Oxalobacteraceae</taxon>
        <taxon>Undibacterium</taxon>
    </lineage>
</organism>
<sequence>MIALSRFLKITLILLVFANPSLVLATTTRVTYPAGEIENDTRFNDVIEILRTALEKTRAKYGDFECGPSSSFVPKKRSVEDLERDDHSVNVIWNPTSEELERKFLVIRIPLRKGLLGYRIPLIRKEDQSKFDQIKTEEDLKKFTVGQGIDWNDIPVYKAHGIEVIQAPYAQLSKMLAGRRFDMFPRGVGELLGEYERYHEIYPEIAIEKNLAFYYQFPVYFFFNLKDQQLKERIETGLQIMRKDGSFDSIFNKYNMNAIEKLNLKGRRLIRLSNPVLPKNTPLNDASLWYSPPKQ</sequence>
<evidence type="ECO:0000313" key="2">
    <source>
        <dbReference type="EMBL" id="MBC3860773.1"/>
    </source>
</evidence>
<dbReference type="RefSeq" id="WP_186910699.1">
    <property type="nucleotide sequence ID" value="NZ_JACOFV010000001.1"/>
</dbReference>
<comment type="caution">
    <text evidence="2">The sequence shown here is derived from an EMBL/GenBank/DDBJ whole genome shotgun (WGS) entry which is preliminary data.</text>
</comment>
<evidence type="ECO:0000313" key="3">
    <source>
        <dbReference type="Proteomes" id="UP000634011"/>
    </source>
</evidence>
<dbReference type="Gene3D" id="3.40.190.10">
    <property type="entry name" value="Periplasmic binding protein-like II"/>
    <property type="match status" value="2"/>
</dbReference>
<feature type="signal peptide" evidence="1">
    <location>
        <begin position="1"/>
        <end position="25"/>
    </location>
</feature>
<reference evidence="2" key="1">
    <citation type="submission" date="2020-08" db="EMBL/GenBank/DDBJ databases">
        <title>Novel species isolated from subtropical streams in China.</title>
        <authorList>
            <person name="Lu H."/>
        </authorList>
    </citation>
    <scope>NUCLEOTIDE SEQUENCE</scope>
    <source>
        <strain evidence="2">KACC 12607</strain>
    </source>
</reference>
<dbReference type="EMBL" id="JACOFV010000001">
    <property type="protein sequence ID" value="MBC3860773.1"/>
    <property type="molecule type" value="Genomic_DNA"/>
</dbReference>
<name>A0A923KMD0_9BURK</name>
<dbReference type="SUPFAM" id="SSF53850">
    <property type="entry name" value="Periplasmic binding protein-like II"/>
    <property type="match status" value="1"/>
</dbReference>
<keyword evidence="3" id="KW-1185">Reference proteome</keyword>
<keyword evidence="1" id="KW-0732">Signal</keyword>
<protein>
    <submittedName>
        <fullName evidence="2">Amino acid ABC transporter substrate-binding protein</fullName>
    </submittedName>
</protein>
<gene>
    <name evidence="2" type="ORF">H8K32_01575</name>
</gene>
<evidence type="ECO:0000256" key="1">
    <source>
        <dbReference type="SAM" id="SignalP"/>
    </source>
</evidence>
<feature type="chain" id="PRO_5037209465" evidence="1">
    <location>
        <begin position="26"/>
        <end position="295"/>
    </location>
</feature>
<dbReference type="Proteomes" id="UP000634011">
    <property type="component" value="Unassembled WGS sequence"/>
</dbReference>
<proteinExistence type="predicted"/>